<dbReference type="GO" id="GO:0016757">
    <property type="term" value="F:glycosyltransferase activity"/>
    <property type="evidence" value="ECO:0007669"/>
    <property type="project" value="InterPro"/>
</dbReference>
<name>A0A413YH61_9FIRM</name>
<dbReference type="Gene3D" id="3.40.50.2000">
    <property type="entry name" value="Glycogen Phosphorylase B"/>
    <property type="match status" value="2"/>
</dbReference>
<proteinExistence type="predicted"/>
<dbReference type="Pfam" id="PF00534">
    <property type="entry name" value="Glycos_transf_1"/>
    <property type="match status" value="1"/>
</dbReference>
<keyword evidence="3" id="KW-0808">Transferase</keyword>
<evidence type="ECO:0000313" key="4">
    <source>
        <dbReference type="Proteomes" id="UP000284742"/>
    </source>
</evidence>
<dbReference type="PANTHER" id="PTHR12526">
    <property type="entry name" value="GLYCOSYLTRANSFERASE"/>
    <property type="match status" value="1"/>
</dbReference>
<feature type="domain" description="Glycosyltransferase subfamily 4-like N-terminal" evidence="2">
    <location>
        <begin position="3"/>
        <end position="145"/>
    </location>
</feature>
<dbReference type="SUPFAM" id="SSF53756">
    <property type="entry name" value="UDP-Glycosyltransferase/glycogen phosphorylase"/>
    <property type="match status" value="1"/>
</dbReference>
<dbReference type="InterPro" id="IPR001296">
    <property type="entry name" value="Glyco_trans_1"/>
</dbReference>
<dbReference type="EMBL" id="QSHK01000014">
    <property type="protein sequence ID" value="RHC03604.1"/>
    <property type="molecule type" value="Genomic_DNA"/>
</dbReference>
<dbReference type="AlphaFoldDB" id="A0A413YH61"/>
<sequence length="382" mass="43598">MKKICFVTTVSITIKSFLLQFKDYLVDNDYDVTFICNTDESMYELCNERVHYIPVPMKRGVGLDGLSVINKLTKIFKENKFDIIQYSTPNAALYASIASKKADCANRLYCQWGIRYMGFDGGIKRMIFKQIEKIVCEKSSIIECESNSIYQFSVAEKLYPASKASVIWNGSACGVDLNKYLISKKELWRKEIRSELNIAEDVPVFGYVGRITRDKGANELLTAFREVVKKKEAYLLMIGMFDDANTIAEDLRSWAEKSKNVIFVEWTDKVEKYYSAMDVFCSLSYREGFGLVVIEAAAMGLPGIVTDVPGQVDTIEPDVDGWSVPAKNVTKVVGTIEHCIDNPEEVKKFGYNARKHVEEKYEQNELFKRLTEHRNSLCKVKK</sequence>
<dbReference type="Pfam" id="PF13477">
    <property type="entry name" value="Glyco_trans_4_2"/>
    <property type="match status" value="1"/>
</dbReference>
<gene>
    <name evidence="3" type="ORF">DW860_14675</name>
</gene>
<organism evidence="3 4">
    <name type="scientific">Dorea formicigenerans</name>
    <dbReference type="NCBI Taxonomy" id="39486"/>
    <lineage>
        <taxon>Bacteria</taxon>
        <taxon>Bacillati</taxon>
        <taxon>Bacillota</taxon>
        <taxon>Clostridia</taxon>
        <taxon>Lachnospirales</taxon>
        <taxon>Lachnospiraceae</taxon>
        <taxon>Dorea</taxon>
    </lineage>
</organism>
<evidence type="ECO:0000313" key="3">
    <source>
        <dbReference type="EMBL" id="RHC03604.1"/>
    </source>
</evidence>
<dbReference type="RefSeq" id="WP_118359550.1">
    <property type="nucleotide sequence ID" value="NZ_QSHK01000014.1"/>
</dbReference>
<accession>A0A413YH61</accession>
<dbReference type="Proteomes" id="UP000284742">
    <property type="component" value="Unassembled WGS sequence"/>
</dbReference>
<evidence type="ECO:0000259" key="1">
    <source>
        <dbReference type="Pfam" id="PF00534"/>
    </source>
</evidence>
<dbReference type="InterPro" id="IPR028098">
    <property type="entry name" value="Glyco_trans_4-like_N"/>
</dbReference>
<comment type="caution">
    <text evidence="3">The sequence shown here is derived from an EMBL/GenBank/DDBJ whole genome shotgun (WGS) entry which is preliminary data.</text>
</comment>
<feature type="domain" description="Glycosyl transferase family 1" evidence="1">
    <location>
        <begin position="189"/>
        <end position="356"/>
    </location>
</feature>
<reference evidence="3 4" key="1">
    <citation type="submission" date="2018-08" db="EMBL/GenBank/DDBJ databases">
        <title>A genome reference for cultivated species of the human gut microbiota.</title>
        <authorList>
            <person name="Zou Y."/>
            <person name="Xue W."/>
            <person name="Luo G."/>
        </authorList>
    </citation>
    <scope>NUCLEOTIDE SEQUENCE [LARGE SCALE GENOMIC DNA]</scope>
    <source>
        <strain evidence="3 4">AM37-5</strain>
    </source>
</reference>
<protein>
    <submittedName>
        <fullName evidence="3">Glycosyltransferase family 1 protein</fullName>
    </submittedName>
</protein>
<evidence type="ECO:0000259" key="2">
    <source>
        <dbReference type="Pfam" id="PF13477"/>
    </source>
</evidence>
<dbReference type="PANTHER" id="PTHR12526:SF630">
    <property type="entry name" value="GLYCOSYLTRANSFERASE"/>
    <property type="match status" value="1"/>
</dbReference>